<name>A0A8S1LQ73_9CILI</name>
<protein>
    <submittedName>
        <fullName evidence="1">Uncharacterized protein</fullName>
    </submittedName>
</protein>
<proteinExistence type="predicted"/>
<evidence type="ECO:0000313" key="1">
    <source>
        <dbReference type="EMBL" id="CAD8067553.1"/>
    </source>
</evidence>
<evidence type="ECO:0000313" key="2">
    <source>
        <dbReference type="Proteomes" id="UP000692954"/>
    </source>
</evidence>
<dbReference type="EMBL" id="CAJJDN010000023">
    <property type="protein sequence ID" value="CAD8067553.1"/>
    <property type="molecule type" value="Genomic_DNA"/>
</dbReference>
<keyword evidence="2" id="KW-1185">Reference proteome</keyword>
<comment type="caution">
    <text evidence="1">The sequence shown here is derived from an EMBL/GenBank/DDBJ whole genome shotgun (WGS) entry which is preliminary data.</text>
</comment>
<organism evidence="1 2">
    <name type="scientific">Paramecium sonneborni</name>
    <dbReference type="NCBI Taxonomy" id="65129"/>
    <lineage>
        <taxon>Eukaryota</taxon>
        <taxon>Sar</taxon>
        <taxon>Alveolata</taxon>
        <taxon>Ciliophora</taxon>
        <taxon>Intramacronucleata</taxon>
        <taxon>Oligohymenophorea</taxon>
        <taxon>Peniculida</taxon>
        <taxon>Parameciidae</taxon>
        <taxon>Paramecium</taxon>
    </lineage>
</organism>
<dbReference type="Proteomes" id="UP000692954">
    <property type="component" value="Unassembled WGS sequence"/>
</dbReference>
<accession>A0A8S1LQ73</accession>
<gene>
    <name evidence="1" type="ORF">PSON_ATCC_30995.1.T0230097</name>
</gene>
<dbReference type="AlphaFoldDB" id="A0A8S1LQ73"/>
<sequence>MLRFVQNQIVLKRLLHVNIKFLIFYNKTLSFKNSKEPLLKSGWFKTKGLNGLLISILFVLDLLLF</sequence>
<reference evidence="1" key="1">
    <citation type="submission" date="2021-01" db="EMBL/GenBank/DDBJ databases">
        <authorList>
            <consortium name="Genoscope - CEA"/>
            <person name="William W."/>
        </authorList>
    </citation>
    <scope>NUCLEOTIDE SEQUENCE</scope>
</reference>